<dbReference type="AlphaFoldDB" id="A0A0Q9XY42"/>
<evidence type="ECO:0000256" key="1">
    <source>
        <dbReference type="SAM" id="Phobius"/>
    </source>
</evidence>
<reference evidence="2 3" key="1">
    <citation type="submission" date="2015-06" db="EMBL/GenBank/DDBJ databases">
        <title>Genome sequencing project of Bacillus galactosidilyticus PL133.</title>
        <authorList>
            <person name="Gaiero J."/>
            <person name="Nicol R."/>
            <person name="Habash M."/>
        </authorList>
    </citation>
    <scope>NUCLEOTIDE SEQUENCE [LARGE SCALE GENOMIC DNA]</scope>
    <source>
        <strain evidence="2 3">PL133</strain>
    </source>
</reference>
<gene>
    <name evidence="2" type="ORF">ACA29_22900</name>
</gene>
<feature type="transmembrane region" description="Helical" evidence="1">
    <location>
        <begin position="41"/>
        <end position="62"/>
    </location>
</feature>
<feature type="non-terminal residue" evidence="2">
    <location>
        <position position="145"/>
    </location>
</feature>
<feature type="transmembrane region" description="Helical" evidence="1">
    <location>
        <begin position="74"/>
        <end position="94"/>
    </location>
</feature>
<dbReference type="PANTHER" id="PTHR43318">
    <property type="entry name" value="UDP-N-ACETYLGLUCOSAMINE 4,6-DEHYDRATASE"/>
    <property type="match status" value="1"/>
</dbReference>
<keyword evidence="1" id="KW-1133">Transmembrane helix</keyword>
<organism evidence="2 3">
    <name type="scientific">Lederbergia galactosidilytica</name>
    <dbReference type="NCBI Taxonomy" id="217031"/>
    <lineage>
        <taxon>Bacteria</taxon>
        <taxon>Bacillati</taxon>
        <taxon>Bacillota</taxon>
        <taxon>Bacilli</taxon>
        <taxon>Bacillales</taxon>
        <taxon>Bacillaceae</taxon>
        <taxon>Lederbergia</taxon>
    </lineage>
</organism>
<feature type="transmembrane region" description="Helical" evidence="1">
    <location>
        <begin position="7"/>
        <end position="29"/>
    </location>
</feature>
<protein>
    <submittedName>
        <fullName evidence="2">Polysaccharide biosynthesis protein EpsC</fullName>
    </submittedName>
</protein>
<keyword evidence="1" id="KW-0812">Transmembrane</keyword>
<feature type="transmembrane region" description="Helical" evidence="1">
    <location>
        <begin position="100"/>
        <end position="122"/>
    </location>
</feature>
<dbReference type="PANTHER" id="PTHR43318:SF1">
    <property type="entry name" value="POLYSACCHARIDE BIOSYNTHESIS PROTEIN EPSC-RELATED"/>
    <property type="match status" value="1"/>
</dbReference>
<keyword evidence="1" id="KW-0472">Membrane</keyword>
<comment type="caution">
    <text evidence="2">The sequence shown here is derived from an EMBL/GenBank/DDBJ whole genome shotgun (WGS) entry which is preliminary data.</text>
</comment>
<proteinExistence type="predicted"/>
<dbReference type="InterPro" id="IPR051203">
    <property type="entry name" value="Polysaccharide_Synthase-Rel"/>
</dbReference>
<accession>A0A0Q9XY42</accession>
<dbReference type="EMBL" id="LGPB01000139">
    <property type="protein sequence ID" value="KRG09598.1"/>
    <property type="molecule type" value="Genomic_DNA"/>
</dbReference>
<sequence>MTYPKRLSLLILLDSAIVLFSIYIGYFLLHPFSNFYTSKLLLMSSLILLGSHHLFAFLYRLYNKVWEYASVGELLSIAKAVTFSILTAAIAQYIAVGHVYWRVLFITWMLHILLIGGSRFSWRMVRDSLIKSKEEKRKTLIVGAG</sequence>
<name>A0A0Q9XY42_9BACI</name>
<evidence type="ECO:0000313" key="2">
    <source>
        <dbReference type="EMBL" id="KRG09598.1"/>
    </source>
</evidence>
<evidence type="ECO:0000313" key="3">
    <source>
        <dbReference type="Proteomes" id="UP000053881"/>
    </source>
</evidence>
<dbReference type="Proteomes" id="UP000053881">
    <property type="component" value="Unassembled WGS sequence"/>
</dbReference>